<gene>
    <name evidence="2" type="ORF">Taro_020743</name>
</gene>
<reference evidence="2" key="1">
    <citation type="submission" date="2017-07" db="EMBL/GenBank/DDBJ databases">
        <title>Taro Niue Genome Assembly and Annotation.</title>
        <authorList>
            <person name="Atibalentja N."/>
            <person name="Keating K."/>
            <person name="Fields C.J."/>
        </authorList>
    </citation>
    <scope>NUCLEOTIDE SEQUENCE</scope>
    <source>
        <strain evidence="2">Niue_2</strain>
        <tissue evidence="2">Leaf</tissue>
    </source>
</reference>
<sequence>KDSHQVVVTQLLRVSIFHIGVYFSVCSSFTPLRYASFLSFCFTPFHSVALHFVSLRFAPLQSRRQGVAAVGTEIRLHRGQISYCAIMPQMALLLPCKSVLPIILVSPRSSPVLPLHFKGSSEVAGRNPCRDRIFINKIWKYFITSCRPDAFQIRDASDRAYAIRPQAPKVVALKCLYLESRGISESQSSVPT</sequence>
<keyword evidence="3" id="KW-1185">Reference proteome</keyword>
<dbReference type="EMBL" id="NMUH01001037">
    <property type="protein sequence ID" value="MQL88188.1"/>
    <property type="molecule type" value="Genomic_DNA"/>
</dbReference>
<comment type="caution">
    <text evidence="2">The sequence shown here is derived from an EMBL/GenBank/DDBJ whole genome shotgun (WGS) entry which is preliminary data.</text>
</comment>
<keyword evidence="1" id="KW-1133">Transmembrane helix</keyword>
<name>A0A843UX45_COLES</name>
<organism evidence="2 3">
    <name type="scientific">Colocasia esculenta</name>
    <name type="common">Wild taro</name>
    <name type="synonym">Arum esculentum</name>
    <dbReference type="NCBI Taxonomy" id="4460"/>
    <lineage>
        <taxon>Eukaryota</taxon>
        <taxon>Viridiplantae</taxon>
        <taxon>Streptophyta</taxon>
        <taxon>Embryophyta</taxon>
        <taxon>Tracheophyta</taxon>
        <taxon>Spermatophyta</taxon>
        <taxon>Magnoliopsida</taxon>
        <taxon>Liliopsida</taxon>
        <taxon>Araceae</taxon>
        <taxon>Aroideae</taxon>
        <taxon>Colocasieae</taxon>
        <taxon>Colocasia</taxon>
    </lineage>
</organism>
<feature type="transmembrane region" description="Helical" evidence="1">
    <location>
        <begin position="12"/>
        <end position="30"/>
    </location>
</feature>
<protein>
    <submittedName>
        <fullName evidence="2">Uncharacterized protein</fullName>
    </submittedName>
</protein>
<dbReference type="AlphaFoldDB" id="A0A843UX45"/>
<evidence type="ECO:0000313" key="3">
    <source>
        <dbReference type="Proteomes" id="UP000652761"/>
    </source>
</evidence>
<evidence type="ECO:0000313" key="2">
    <source>
        <dbReference type="EMBL" id="MQL88188.1"/>
    </source>
</evidence>
<proteinExistence type="predicted"/>
<feature type="non-terminal residue" evidence="2">
    <location>
        <position position="1"/>
    </location>
</feature>
<evidence type="ECO:0000256" key="1">
    <source>
        <dbReference type="SAM" id="Phobius"/>
    </source>
</evidence>
<keyword evidence="1" id="KW-0472">Membrane</keyword>
<keyword evidence="1" id="KW-0812">Transmembrane</keyword>
<feature type="non-terminal residue" evidence="2">
    <location>
        <position position="192"/>
    </location>
</feature>
<accession>A0A843UX45</accession>
<dbReference type="Proteomes" id="UP000652761">
    <property type="component" value="Unassembled WGS sequence"/>
</dbReference>